<protein>
    <submittedName>
        <fullName evidence="2">Uncharacterized protein</fullName>
    </submittedName>
</protein>
<evidence type="ECO:0000313" key="3">
    <source>
        <dbReference type="Proteomes" id="UP000634660"/>
    </source>
</evidence>
<reference evidence="2" key="2">
    <citation type="submission" date="2020-09" db="EMBL/GenBank/DDBJ databases">
        <authorList>
            <person name="Sun Q."/>
            <person name="Ohkuma M."/>
        </authorList>
    </citation>
    <scope>NUCLEOTIDE SEQUENCE</scope>
    <source>
        <strain evidence="2">JCM 4834</strain>
    </source>
</reference>
<comment type="caution">
    <text evidence="2">The sequence shown here is derived from an EMBL/GenBank/DDBJ whole genome shotgun (WGS) entry which is preliminary data.</text>
</comment>
<sequence length="70" mass="8037">MTTRDYQESRTERGWVRFEGPDLSPGNALKWRPRECGQPVCPEYRPATGSTQRLNARVTEANRRSRGTAQ</sequence>
<dbReference type="Proteomes" id="UP000634660">
    <property type="component" value="Unassembled WGS sequence"/>
</dbReference>
<name>A0A918QKI1_9ACTN</name>
<dbReference type="EMBL" id="BMVX01000002">
    <property type="protein sequence ID" value="GGZ50877.1"/>
    <property type="molecule type" value="Genomic_DNA"/>
</dbReference>
<accession>A0A918QKI1</accession>
<gene>
    <name evidence="2" type="ORF">GCM10010371_08210</name>
</gene>
<organism evidence="2 3">
    <name type="scientific">Streptomyces subrutilus</name>
    <dbReference type="NCBI Taxonomy" id="36818"/>
    <lineage>
        <taxon>Bacteria</taxon>
        <taxon>Bacillati</taxon>
        <taxon>Actinomycetota</taxon>
        <taxon>Actinomycetes</taxon>
        <taxon>Kitasatosporales</taxon>
        <taxon>Streptomycetaceae</taxon>
        <taxon>Streptomyces</taxon>
    </lineage>
</organism>
<proteinExistence type="predicted"/>
<evidence type="ECO:0000256" key="1">
    <source>
        <dbReference type="SAM" id="MobiDB-lite"/>
    </source>
</evidence>
<feature type="region of interest" description="Disordered" evidence="1">
    <location>
        <begin position="44"/>
        <end position="70"/>
    </location>
</feature>
<reference evidence="2" key="1">
    <citation type="journal article" date="2014" name="Int. J. Syst. Evol. Microbiol.">
        <title>Complete genome sequence of Corynebacterium casei LMG S-19264T (=DSM 44701T), isolated from a smear-ripened cheese.</title>
        <authorList>
            <consortium name="US DOE Joint Genome Institute (JGI-PGF)"/>
            <person name="Walter F."/>
            <person name="Albersmeier A."/>
            <person name="Kalinowski J."/>
            <person name="Ruckert C."/>
        </authorList>
    </citation>
    <scope>NUCLEOTIDE SEQUENCE</scope>
    <source>
        <strain evidence="2">JCM 4834</strain>
    </source>
</reference>
<evidence type="ECO:0000313" key="2">
    <source>
        <dbReference type="EMBL" id="GGZ50877.1"/>
    </source>
</evidence>
<dbReference type="AlphaFoldDB" id="A0A918QKI1"/>